<dbReference type="AlphaFoldDB" id="A0A1M5V973"/>
<keyword evidence="2" id="KW-1185">Reference proteome</keyword>
<proteinExistence type="predicted"/>
<dbReference type="Proteomes" id="UP000184526">
    <property type="component" value="Unassembled WGS sequence"/>
</dbReference>
<dbReference type="OrthoDB" id="9775482at2"/>
<name>A0A1M5V973_9CLOT</name>
<protein>
    <submittedName>
        <fullName evidence="1">Uncharacterized protein</fullName>
    </submittedName>
</protein>
<sequence length="84" mass="9519">MKNIFNTTGVIKDLSDELIEFLKYVANSDDKTSEEATGTLVKNINKRVIEVKSNPSVEVEFMTLLDRDKEKIEEGKKEVAIKVT</sequence>
<evidence type="ECO:0000313" key="1">
    <source>
        <dbReference type="EMBL" id="SHH71775.1"/>
    </source>
</evidence>
<accession>A0A1M5V973</accession>
<gene>
    <name evidence="1" type="ORF">SAMN02745196_01179</name>
</gene>
<dbReference type="STRING" id="1121306.SAMN02745196_01179"/>
<evidence type="ECO:0000313" key="2">
    <source>
        <dbReference type="Proteomes" id="UP000184526"/>
    </source>
</evidence>
<dbReference type="EMBL" id="FQXP01000004">
    <property type="protein sequence ID" value="SHH71775.1"/>
    <property type="molecule type" value="Genomic_DNA"/>
</dbReference>
<reference evidence="1 2" key="1">
    <citation type="submission" date="2016-11" db="EMBL/GenBank/DDBJ databases">
        <authorList>
            <person name="Jaros S."/>
            <person name="Januszkiewicz K."/>
            <person name="Wedrychowicz H."/>
        </authorList>
    </citation>
    <scope>NUCLEOTIDE SEQUENCE [LARGE SCALE GENOMIC DNA]</scope>
    <source>
        <strain evidence="1 2">DSM 3089</strain>
    </source>
</reference>
<dbReference type="RefSeq" id="WP_072831007.1">
    <property type="nucleotide sequence ID" value="NZ_FQXP01000004.1"/>
</dbReference>
<organism evidence="1 2">
    <name type="scientific">Clostridium collagenovorans DSM 3089</name>
    <dbReference type="NCBI Taxonomy" id="1121306"/>
    <lineage>
        <taxon>Bacteria</taxon>
        <taxon>Bacillati</taxon>
        <taxon>Bacillota</taxon>
        <taxon>Clostridia</taxon>
        <taxon>Eubacteriales</taxon>
        <taxon>Clostridiaceae</taxon>
        <taxon>Clostridium</taxon>
    </lineage>
</organism>